<dbReference type="Proteomes" id="UP000199607">
    <property type="component" value="Unassembled WGS sequence"/>
</dbReference>
<dbReference type="Gene3D" id="1.10.443.10">
    <property type="entry name" value="Intergrase catalytic core"/>
    <property type="match status" value="1"/>
</dbReference>
<evidence type="ECO:0000256" key="3">
    <source>
        <dbReference type="ARBA" id="ARBA00023172"/>
    </source>
</evidence>
<keyword evidence="8" id="KW-1185">Reference proteome</keyword>
<dbReference type="Pfam" id="PF00589">
    <property type="entry name" value="Phage_integrase"/>
    <property type="match status" value="1"/>
</dbReference>
<organism evidence="7 8">
    <name type="scientific">Halogranum rubrum</name>
    <dbReference type="NCBI Taxonomy" id="553466"/>
    <lineage>
        <taxon>Archaea</taxon>
        <taxon>Methanobacteriati</taxon>
        <taxon>Methanobacteriota</taxon>
        <taxon>Stenosarchaea group</taxon>
        <taxon>Halobacteria</taxon>
        <taxon>Halobacteriales</taxon>
        <taxon>Haloferacaceae</taxon>
    </lineage>
</organism>
<dbReference type="CDD" id="cd00397">
    <property type="entry name" value="DNA_BRE_C"/>
    <property type="match status" value="1"/>
</dbReference>
<dbReference type="AlphaFoldDB" id="A0A1I4I8U2"/>
<keyword evidence="1" id="KW-0229">DNA integration</keyword>
<dbReference type="InterPro" id="IPR011010">
    <property type="entry name" value="DNA_brk_join_enz"/>
</dbReference>
<evidence type="ECO:0000259" key="6">
    <source>
        <dbReference type="PROSITE" id="PS51900"/>
    </source>
</evidence>
<dbReference type="PANTHER" id="PTHR30349:SF41">
    <property type="entry name" value="INTEGRASE_RECOMBINASE PROTEIN MJ0367-RELATED"/>
    <property type="match status" value="1"/>
</dbReference>
<dbReference type="InterPro" id="IPR004107">
    <property type="entry name" value="Integrase_SAM-like_N"/>
</dbReference>
<dbReference type="GO" id="GO:0015074">
    <property type="term" value="P:DNA integration"/>
    <property type="evidence" value="ECO:0007669"/>
    <property type="project" value="UniProtKB-KW"/>
</dbReference>
<dbReference type="GO" id="GO:0006310">
    <property type="term" value="P:DNA recombination"/>
    <property type="evidence" value="ECO:0007669"/>
    <property type="project" value="UniProtKB-KW"/>
</dbReference>
<evidence type="ECO:0000256" key="1">
    <source>
        <dbReference type="ARBA" id="ARBA00022908"/>
    </source>
</evidence>
<dbReference type="PANTHER" id="PTHR30349">
    <property type="entry name" value="PHAGE INTEGRASE-RELATED"/>
    <property type="match status" value="1"/>
</dbReference>
<dbReference type="InterPro" id="IPR010998">
    <property type="entry name" value="Integrase_recombinase_N"/>
</dbReference>
<dbReference type="PROSITE" id="PS51898">
    <property type="entry name" value="TYR_RECOMBINASE"/>
    <property type="match status" value="1"/>
</dbReference>
<dbReference type="STRING" id="553466.SAMN04487950_4052"/>
<dbReference type="InterPro" id="IPR044068">
    <property type="entry name" value="CB"/>
</dbReference>
<dbReference type="Gene3D" id="1.10.150.130">
    <property type="match status" value="1"/>
</dbReference>
<dbReference type="GO" id="GO:0003677">
    <property type="term" value="F:DNA binding"/>
    <property type="evidence" value="ECO:0007669"/>
    <property type="project" value="UniProtKB-UniRule"/>
</dbReference>
<dbReference type="InterPro" id="IPR002104">
    <property type="entry name" value="Integrase_catalytic"/>
</dbReference>
<evidence type="ECO:0000313" key="7">
    <source>
        <dbReference type="EMBL" id="SFL50730.1"/>
    </source>
</evidence>
<dbReference type="PROSITE" id="PS51900">
    <property type="entry name" value="CB"/>
    <property type="match status" value="1"/>
</dbReference>
<dbReference type="EMBL" id="FOTC01000007">
    <property type="protein sequence ID" value="SFL50730.1"/>
    <property type="molecule type" value="Genomic_DNA"/>
</dbReference>
<dbReference type="SUPFAM" id="SSF56349">
    <property type="entry name" value="DNA breaking-rejoining enzymes"/>
    <property type="match status" value="1"/>
</dbReference>
<evidence type="ECO:0000256" key="4">
    <source>
        <dbReference type="PROSITE-ProRule" id="PRU01248"/>
    </source>
</evidence>
<dbReference type="InterPro" id="IPR050090">
    <property type="entry name" value="Tyrosine_recombinase_XerCD"/>
</dbReference>
<evidence type="ECO:0000259" key="5">
    <source>
        <dbReference type="PROSITE" id="PS51898"/>
    </source>
</evidence>
<dbReference type="InterPro" id="IPR013762">
    <property type="entry name" value="Integrase-like_cat_sf"/>
</dbReference>
<evidence type="ECO:0000313" key="8">
    <source>
        <dbReference type="Proteomes" id="UP000199607"/>
    </source>
</evidence>
<feature type="domain" description="Core-binding (CB)" evidence="6">
    <location>
        <begin position="7"/>
        <end position="92"/>
    </location>
</feature>
<keyword evidence="2 4" id="KW-0238">DNA-binding</keyword>
<accession>A0A1I4I8U2</accession>
<feature type="domain" description="Tyr recombinase" evidence="5">
    <location>
        <begin position="119"/>
        <end position="331"/>
    </location>
</feature>
<protein>
    <submittedName>
        <fullName evidence="7">Site-specific recombinase XerD</fullName>
    </submittedName>
</protein>
<evidence type="ECO:0000256" key="2">
    <source>
        <dbReference type="ARBA" id="ARBA00023125"/>
    </source>
</evidence>
<name>A0A1I4I8U2_9EURY</name>
<keyword evidence="3" id="KW-0233">DNA recombination</keyword>
<dbReference type="Pfam" id="PF02899">
    <property type="entry name" value="Phage_int_SAM_1"/>
    <property type="match status" value="1"/>
</dbReference>
<reference evidence="8" key="1">
    <citation type="submission" date="2016-10" db="EMBL/GenBank/DDBJ databases">
        <authorList>
            <person name="Varghese N."/>
            <person name="Submissions S."/>
        </authorList>
    </citation>
    <scope>NUCLEOTIDE SEQUENCE [LARGE SCALE GENOMIC DNA]</scope>
    <source>
        <strain evidence="8">CGMCC 1.7738</strain>
    </source>
</reference>
<sequence length="337" mass="39217">MSELEPITPADAKEMYLASRQDEVTEATYKAHNYRLNHFIRWCNEYDIDNLNDINGRSVHRYRLWRRDDGDLNNVTLKTQLDTLRVFIRFCEGINAVEDNLHDKVISPTLKHGENQRDVMLEADTAEDVLEYLHKFEYASCRHTLLEILWHTGIRTGSAHSLDVDDYYPRKACLKLRHRPETETRLKNGKQGERFVALNERVCRVVDDWLDTIRPNVTDDYDRNPLFASKRGRLHKNTMRAYVYHVTSPCYYTGECPHGRSIDDCEATSYGQAHGCPSSISPHAIRRGSITHHLSSDVPEKVVSDRMNVGQKVLDAHYDRRSEEQKLEQRRGYLGNI</sequence>
<proteinExistence type="predicted"/>
<dbReference type="RefSeq" id="WP_089871866.1">
    <property type="nucleotide sequence ID" value="NZ_FOTC01000007.1"/>
</dbReference>
<gene>
    <name evidence="7" type="ORF">SAMN04487950_4052</name>
</gene>